<keyword evidence="5" id="KW-0406">Ion transport</keyword>
<dbReference type="EMBL" id="NVQR01000008">
    <property type="protein sequence ID" value="PCH63773.1"/>
    <property type="molecule type" value="Genomic_DNA"/>
</dbReference>
<evidence type="ECO:0000256" key="6">
    <source>
        <dbReference type="SAM" id="SignalP"/>
    </source>
</evidence>
<comment type="similarity">
    <text evidence="1">Belongs to the bacterial solute-binding protein 9 family.</text>
</comment>
<evidence type="ECO:0000256" key="2">
    <source>
        <dbReference type="ARBA" id="ARBA00015915"/>
    </source>
</evidence>
<dbReference type="GO" id="GO:0006829">
    <property type="term" value="P:zinc ion transport"/>
    <property type="evidence" value="ECO:0007669"/>
    <property type="project" value="UniProtKB-KW"/>
</dbReference>
<evidence type="ECO:0000256" key="4">
    <source>
        <dbReference type="ARBA" id="ARBA00022729"/>
    </source>
</evidence>
<dbReference type="PRINTS" id="PR00691">
    <property type="entry name" value="ADHESINB"/>
</dbReference>
<sequence>MGIALKTMTLQLFRIIMPLPSHFSALAKLSACMGLLCLFSNTVIAATDEKLQLVTTIKPLQLISQAIAGDKANISVLLPATQSPHHYSMSPSDRFSLNKADLFIWVGPPLEVFFIDTVAQLSQSVPVITAIELESLNTLPLIDSHVHENHAAAAIDPHIWLDPDNAVVIAQSIVTHLVTIDAKNADYYRLNFTRFEHSLQALKSEIQSQLEAIRDRPYIVYHNAYQYFERQFALQHSLALVTNPESQPSIRQILQTREQLKNIEPVCLLLEQDSPSATIKTFLGNAQLRQSTLDLLGGSIAVDEHAYENLLRKLSSQISNCLQD</sequence>
<feature type="chain" id="PRO_5012065302" description="High-affinity zinc uptake system protein ZnuA" evidence="6">
    <location>
        <begin position="46"/>
        <end position="324"/>
    </location>
</feature>
<keyword evidence="5" id="KW-0864">Zinc transport</keyword>
<proteinExistence type="inferred from homology"/>
<comment type="caution">
    <text evidence="7">The sequence shown here is derived from an EMBL/GenBank/DDBJ whole genome shotgun (WGS) entry which is preliminary data.</text>
</comment>
<evidence type="ECO:0000256" key="5">
    <source>
        <dbReference type="ARBA" id="ARBA00022906"/>
    </source>
</evidence>
<dbReference type="Pfam" id="PF01297">
    <property type="entry name" value="ZnuA"/>
    <property type="match status" value="1"/>
</dbReference>
<accession>A0A2A4MV30</accession>
<evidence type="ECO:0000256" key="1">
    <source>
        <dbReference type="ARBA" id="ARBA00011028"/>
    </source>
</evidence>
<keyword evidence="3" id="KW-0813">Transport</keyword>
<dbReference type="GO" id="GO:0007155">
    <property type="term" value="P:cell adhesion"/>
    <property type="evidence" value="ECO:0007669"/>
    <property type="project" value="InterPro"/>
</dbReference>
<dbReference type="Gene3D" id="3.40.50.1980">
    <property type="entry name" value="Nitrogenase molybdenum iron protein domain"/>
    <property type="match status" value="2"/>
</dbReference>
<evidence type="ECO:0000313" key="7">
    <source>
        <dbReference type="EMBL" id="PCH63773.1"/>
    </source>
</evidence>
<dbReference type="GO" id="GO:0046872">
    <property type="term" value="F:metal ion binding"/>
    <property type="evidence" value="ECO:0007669"/>
    <property type="project" value="InterPro"/>
</dbReference>
<gene>
    <name evidence="7" type="ORF">COC19_00670</name>
</gene>
<dbReference type="SUPFAM" id="SSF53807">
    <property type="entry name" value="Helical backbone' metal receptor"/>
    <property type="match status" value="1"/>
</dbReference>
<dbReference type="InterPro" id="IPR006127">
    <property type="entry name" value="ZnuA-like"/>
</dbReference>
<reference evidence="8" key="1">
    <citation type="submission" date="2017-08" db="EMBL/GenBank/DDBJ databases">
        <title>A dynamic microbial community with high functional redundancy inhabits the cold, oxic subseafloor aquifer.</title>
        <authorList>
            <person name="Tully B.J."/>
            <person name="Wheat C.G."/>
            <person name="Glazer B.T."/>
            <person name="Huber J.A."/>
        </authorList>
    </citation>
    <scope>NUCLEOTIDE SEQUENCE [LARGE SCALE GENOMIC DNA]</scope>
</reference>
<feature type="signal peptide" evidence="6">
    <location>
        <begin position="1"/>
        <end position="45"/>
    </location>
</feature>
<dbReference type="PANTHER" id="PTHR42953">
    <property type="entry name" value="HIGH-AFFINITY ZINC UPTAKE SYSTEM PROTEIN ZNUA-RELATED"/>
    <property type="match status" value="1"/>
</dbReference>
<dbReference type="AlphaFoldDB" id="A0A2A4MV30"/>
<organism evidence="7 8">
    <name type="scientific">SAR86 cluster bacterium</name>
    <dbReference type="NCBI Taxonomy" id="2030880"/>
    <lineage>
        <taxon>Bacteria</taxon>
        <taxon>Pseudomonadati</taxon>
        <taxon>Pseudomonadota</taxon>
        <taxon>Gammaproteobacteria</taxon>
        <taxon>SAR86 cluster</taxon>
    </lineage>
</organism>
<keyword evidence="5" id="KW-0862">Zinc</keyword>
<keyword evidence="4 6" id="KW-0732">Signal</keyword>
<dbReference type="Proteomes" id="UP000218172">
    <property type="component" value="Unassembled WGS sequence"/>
</dbReference>
<evidence type="ECO:0000256" key="3">
    <source>
        <dbReference type="ARBA" id="ARBA00022448"/>
    </source>
</evidence>
<evidence type="ECO:0000313" key="8">
    <source>
        <dbReference type="Proteomes" id="UP000218172"/>
    </source>
</evidence>
<dbReference type="InterPro" id="IPR050492">
    <property type="entry name" value="Bact_metal-bind_prot9"/>
</dbReference>
<name>A0A2A4MV30_9GAMM</name>
<protein>
    <recommendedName>
        <fullName evidence="2">High-affinity zinc uptake system protein ZnuA</fullName>
    </recommendedName>
</protein>
<dbReference type="InterPro" id="IPR006129">
    <property type="entry name" value="AdhesinB"/>
</dbReference>
<dbReference type="PANTHER" id="PTHR42953:SF3">
    <property type="entry name" value="HIGH-AFFINITY ZINC UPTAKE SYSTEM PROTEIN ZNUA"/>
    <property type="match status" value="1"/>
</dbReference>